<organism evidence="2 3">
    <name type="scientific">Prevotella scopos JCM 17725</name>
    <dbReference type="NCBI Taxonomy" id="1236518"/>
    <lineage>
        <taxon>Bacteria</taxon>
        <taxon>Pseudomonadati</taxon>
        <taxon>Bacteroidota</taxon>
        <taxon>Bacteroidia</taxon>
        <taxon>Bacteroidales</taxon>
        <taxon>Prevotellaceae</taxon>
        <taxon>Prevotella</taxon>
    </lineage>
</organism>
<dbReference type="AlphaFoldDB" id="A0AAX2F6I7"/>
<reference evidence="2 3" key="1">
    <citation type="submission" date="2016-11" db="EMBL/GenBank/DDBJ databases">
        <authorList>
            <person name="Varghese N."/>
            <person name="Submissions S."/>
        </authorList>
    </citation>
    <scope>NUCLEOTIDE SEQUENCE [LARGE SCALE GENOMIC DNA]</scope>
    <source>
        <strain evidence="2 3">DSM 22613</strain>
    </source>
</reference>
<accession>A0AAX2F6I7</accession>
<keyword evidence="1" id="KW-0472">Membrane</keyword>
<evidence type="ECO:0000313" key="3">
    <source>
        <dbReference type="Proteomes" id="UP000184105"/>
    </source>
</evidence>
<evidence type="ECO:0000256" key="1">
    <source>
        <dbReference type="SAM" id="Phobius"/>
    </source>
</evidence>
<keyword evidence="1" id="KW-1133">Transmembrane helix</keyword>
<feature type="transmembrane region" description="Helical" evidence="1">
    <location>
        <begin position="6"/>
        <end position="28"/>
    </location>
</feature>
<dbReference type="EMBL" id="FQWA01000036">
    <property type="protein sequence ID" value="SHG10062.1"/>
    <property type="molecule type" value="Genomic_DNA"/>
</dbReference>
<comment type="caution">
    <text evidence="2">The sequence shown here is derived from an EMBL/GenBank/DDBJ whole genome shotgun (WGS) entry which is preliminary data.</text>
</comment>
<evidence type="ECO:0000313" key="2">
    <source>
        <dbReference type="EMBL" id="SHG10062.1"/>
    </source>
</evidence>
<dbReference type="Proteomes" id="UP000184105">
    <property type="component" value="Unassembled WGS sequence"/>
</dbReference>
<protein>
    <submittedName>
        <fullName evidence="2">Uncharacterized protein</fullName>
    </submittedName>
</protein>
<gene>
    <name evidence="2" type="ORF">SAMN05444364_1367</name>
</gene>
<feature type="transmembrane region" description="Helical" evidence="1">
    <location>
        <begin position="35"/>
        <end position="53"/>
    </location>
</feature>
<keyword evidence="3" id="KW-1185">Reference proteome</keyword>
<proteinExistence type="predicted"/>
<name>A0AAX2F6I7_9BACT</name>
<sequence length="81" mass="9420">MKQRLLFYTVWIAIFLCISILILFITAITQGYFPYLNLLIYVPMIILSSASFAVIFEDIWWVSLIEGMVTSLPALYLFSFI</sequence>
<keyword evidence="1" id="KW-0812">Transmembrane</keyword>
<feature type="transmembrane region" description="Helical" evidence="1">
    <location>
        <begin position="59"/>
        <end position="78"/>
    </location>
</feature>